<dbReference type="Proteomes" id="UP000672039">
    <property type="component" value="Chromosome"/>
</dbReference>
<dbReference type="RefSeq" id="WP_210221705.1">
    <property type="nucleotide sequence ID" value="NZ_CP072801.1"/>
</dbReference>
<feature type="region of interest" description="Disordered" evidence="4">
    <location>
        <begin position="80"/>
        <end position="106"/>
    </location>
</feature>
<protein>
    <recommendedName>
        <fullName evidence="3">ribonucleoside-diphosphate reductase</fullName>
        <ecNumber evidence="3">1.17.4.1</ecNumber>
    </recommendedName>
</protein>
<evidence type="ECO:0000256" key="2">
    <source>
        <dbReference type="ARBA" id="ARBA00009303"/>
    </source>
</evidence>
<dbReference type="EC" id="1.17.4.1" evidence="3"/>
<dbReference type="SUPFAM" id="SSF47240">
    <property type="entry name" value="Ferritin-like"/>
    <property type="match status" value="1"/>
</dbReference>
<keyword evidence="6" id="KW-1185">Reference proteome</keyword>
<name>A0ABX7WQP0_9GAMM</name>
<evidence type="ECO:0000256" key="4">
    <source>
        <dbReference type="SAM" id="MobiDB-lite"/>
    </source>
</evidence>
<reference evidence="5 6" key="1">
    <citation type="submission" date="2021-04" db="EMBL/GenBank/DDBJ databases">
        <title>Genomics, taxonomy and metabolism of representatives of sulfur bacteria of the genus Thiothrix: Thiothrix fructosivorans QT, Thiothrix unzii A1T and three new species, Thiothrix subterranea sp. nov., Thiothrix litoralis sp. nov. and 'Candidatus Thiothrix anitrata' sp. nov.</title>
        <authorList>
            <person name="Ravin N.V."/>
            <person name="Smolyakov D."/>
            <person name="Rudenko T.S."/>
            <person name="Mardanov A.V."/>
            <person name="Beletsky A.V."/>
            <person name="Markov N.D."/>
            <person name="Fomenkov A.I."/>
            <person name="Roberts R.J."/>
            <person name="Karnachuk O.V."/>
            <person name="Novikov A."/>
            <person name="Grabovich M.Y."/>
        </authorList>
    </citation>
    <scope>NUCLEOTIDE SEQUENCE [LARGE SCALE GENOMIC DNA]</scope>
    <source>
        <strain evidence="5 6">AS</strain>
    </source>
</reference>
<dbReference type="InterPro" id="IPR033909">
    <property type="entry name" value="RNR_small"/>
</dbReference>
<feature type="region of interest" description="Disordered" evidence="4">
    <location>
        <begin position="1"/>
        <end position="22"/>
    </location>
</feature>
<dbReference type="InterPro" id="IPR009078">
    <property type="entry name" value="Ferritin-like_SF"/>
</dbReference>
<feature type="compositionally biased region" description="Low complexity" evidence="4">
    <location>
        <begin position="81"/>
        <end position="91"/>
    </location>
</feature>
<dbReference type="EMBL" id="CP072801">
    <property type="protein sequence ID" value="QTR45287.1"/>
    <property type="molecule type" value="Genomic_DNA"/>
</dbReference>
<dbReference type="NCBIfam" id="NF005550">
    <property type="entry name" value="PRK07209.1"/>
    <property type="match status" value="1"/>
</dbReference>
<comment type="cofactor">
    <cofactor evidence="1">
        <name>Fe cation</name>
        <dbReference type="ChEBI" id="CHEBI:24875"/>
    </cofactor>
</comment>
<comment type="similarity">
    <text evidence="2">Belongs to the ribonucleoside diphosphate reductase small chain family.</text>
</comment>
<dbReference type="Gene3D" id="1.10.620.20">
    <property type="entry name" value="Ribonucleotide Reductase, subunit A"/>
    <property type="match status" value="1"/>
</dbReference>
<keyword evidence="5" id="KW-0560">Oxidoreductase</keyword>
<dbReference type="PANTHER" id="PTHR23409:SF18">
    <property type="entry name" value="RIBONUCLEOSIDE-DIPHOSPHATE REDUCTASE SUBUNIT M2"/>
    <property type="match status" value="1"/>
</dbReference>
<dbReference type="GO" id="GO:0004748">
    <property type="term" value="F:ribonucleoside-diphosphate reductase activity, thioredoxin disulfide as acceptor"/>
    <property type="evidence" value="ECO:0007669"/>
    <property type="project" value="UniProtKB-EC"/>
</dbReference>
<organism evidence="5 6">
    <name type="scientific">Thiothrix litoralis</name>
    <dbReference type="NCBI Taxonomy" id="2891210"/>
    <lineage>
        <taxon>Bacteria</taxon>
        <taxon>Pseudomonadati</taxon>
        <taxon>Pseudomonadota</taxon>
        <taxon>Gammaproteobacteria</taxon>
        <taxon>Thiotrichales</taxon>
        <taxon>Thiotrichaceae</taxon>
        <taxon>Thiothrix</taxon>
    </lineage>
</organism>
<sequence length="430" mass="49633">MTLNWDNPLAASVPRTNGHKPPLKLVDESFVDEPTVEVDASERSAKTQVATEPTAESATFATAVTAAASDRTVEAATMRSTHGTTRHTFTTEPFKPQQPIRSDDKRVINGSGDINQLAPFKYPWAWEFFLNANKNHWTPLDINMAQDVHDYHHNLSPAERHVYENVLAYLTTSDILAMRNIGLAVMEKMTAPELQIYQARQVYEEALHTWTYQHCIETIGLDQVEIYNRYRVVPEINAKIQLANRRLNDALRHDIDLKNRDDLHNFVMSYTFFAGIFEGCWFYNGFSPIFALQRRGMMKGTGEQFQYIMRDEVMHASFGIRVVRQIMQEENVKLDPQAVRDMWDEAEAAEINYSKYILPTPILGYSQTDHHEQFRFIANRRARQLGMDEPFPGAQNALPWLDEQSNMRKEKNFFETRVTEYQTGGALKWD</sequence>
<evidence type="ECO:0000256" key="1">
    <source>
        <dbReference type="ARBA" id="ARBA00001962"/>
    </source>
</evidence>
<proteinExistence type="inferred from homology"/>
<dbReference type="InterPro" id="IPR000358">
    <property type="entry name" value="RNR_small_fam"/>
</dbReference>
<dbReference type="Pfam" id="PF00268">
    <property type="entry name" value="Ribonuc_red_sm"/>
    <property type="match status" value="1"/>
</dbReference>
<evidence type="ECO:0000313" key="6">
    <source>
        <dbReference type="Proteomes" id="UP000672039"/>
    </source>
</evidence>
<evidence type="ECO:0000313" key="5">
    <source>
        <dbReference type="EMBL" id="QTR45287.1"/>
    </source>
</evidence>
<accession>A0ABX7WQP0</accession>
<dbReference type="InterPro" id="IPR012348">
    <property type="entry name" value="RNR-like"/>
</dbReference>
<dbReference type="PANTHER" id="PTHR23409">
    <property type="entry name" value="RIBONUCLEOSIDE-DIPHOSPHATE REDUCTASE SMALL CHAIN"/>
    <property type="match status" value="1"/>
</dbReference>
<evidence type="ECO:0000256" key="3">
    <source>
        <dbReference type="ARBA" id="ARBA00012274"/>
    </source>
</evidence>
<gene>
    <name evidence="5" type="ORF">J9253_14915</name>
</gene>
<dbReference type="CDD" id="cd01049">
    <property type="entry name" value="RNRR2"/>
    <property type="match status" value="1"/>
</dbReference>